<feature type="non-terminal residue" evidence="1">
    <location>
        <position position="1"/>
    </location>
</feature>
<dbReference type="EMBL" id="JACGCM010002327">
    <property type="protein sequence ID" value="KAF6141370.1"/>
    <property type="molecule type" value="Genomic_DNA"/>
</dbReference>
<organism evidence="1 2">
    <name type="scientific">Kingdonia uniflora</name>
    <dbReference type="NCBI Taxonomy" id="39325"/>
    <lineage>
        <taxon>Eukaryota</taxon>
        <taxon>Viridiplantae</taxon>
        <taxon>Streptophyta</taxon>
        <taxon>Embryophyta</taxon>
        <taxon>Tracheophyta</taxon>
        <taxon>Spermatophyta</taxon>
        <taxon>Magnoliopsida</taxon>
        <taxon>Ranunculales</taxon>
        <taxon>Circaeasteraceae</taxon>
        <taxon>Kingdonia</taxon>
    </lineage>
</organism>
<comment type="caution">
    <text evidence="1">The sequence shown here is derived from an EMBL/GenBank/DDBJ whole genome shotgun (WGS) entry which is preliminary data.</text>
</comment>
<dbReference type="AlphaFoldDB" id="A0A7J7LFQ3"/>
<keyword evidence="2" id="KW-1185">Reference proteome</keyword>
<accession>A0A7J7LFQ3</accession>
<protein>
    <submittedName>
        <fullName evidence="1">Uncharacterized protein</fullName>
    </submittedName>
</protein>
<gene>
    <name evidence="1" type="ORF">GIB67_021186</name>
</gene>
<evidence type="ECO:0000313" key="2">
    <source>
        <dbReference type="Proteomes" id="UP000541444"/>
    </source>
</evidence>
<proteinExistence type="predicted"/>
<sequence length="188" mass="22144">YCRRTVKIIPKYAPTQFSIDNVLSQIKEKKIIALKPFVDRIGVERFQIFRYDDNVPQEINRLRVRHLRFEKGIVDLSRDPKVKMVEYGKKRVVSEAKYNELLPKPSHIICFTMKVIKILLLWLLNISAFTCELTNLKQTSRMRFRDESDANLQCYSKWTFRHGFEANSSNSIWTSVSQHLFAKESGIV</sequence>
<name>A0A7J7LFQ3_9MAGN</name>
<reference evidence="1 2" key="1">
    <citation type="journal article" date="2020" name="IScience">
        <title>Genome Sequencing of the Endangered Kingdonia uniflora (Circaeasteraceae, Ranunculales) Reveals Potential Mechanisms of Evolutionary Specialization.</title>
        <authorList>
            <person name="Sun Y."/>
            <person name="Deng T."/>
            <person name="Zhang A."/>
            <person name="Moore M.J."/>
            <person name="Landis J.B."/>
            <person name="Lin N."/>
            <person name="Zhang H."/>
            <person name="Zhang X."/>
            <person name="Huang J."/>
            <person name="Zhang X."/>
            <person name="Sun H."/>
            <person name="Wang H."/>
        </authorList>
    </citation>
    <scope>NUCLEOTIDE SEQUENCE [LARGE SCALE GENOMIC DNA]</scope>
    <source>
        <strain evidence="1">TB1705</strain>
        <tissue evidence="1">Leaf</tissue>
    </source>
</reference>
<dbReference type="Proteomes" id="UP000541444">
    <property type="component" value="Unassembled WGS sequence"/>
</dbReference>
<evidence type="ECO:0000313" key="1">
    <source>
        <dbReference type="EMBL" id="KAF6141370.1"/>
    </source>
</evidence>